<keyword evidence="1" id="KW-1133">Transmembrane helix</keyword>
<keyword evidence="1" id="KW-0472">Membrane</keyword>
<proteinExistence type="predicted"/>
<accession>A0A6C0KIK3</accession>
<sequence length="108" mass="12798">MSDTIPEASYEVVPHGTRRSVCFTRSMNQKQELPQASLVHNYNTFGIKCNNEPNNIYFIVTFYKISREYSYLFLIYMLLLKIGKLGIYIMFLFCICSQIIQFIYFLLH</sequence>
<dbReference type="AlphaFoldDB" id="A0A6C0KIK3"/>
<feature type="transmembrane region" description="Helical" evidence="1">
    <location>
        <begin position="85"/>
        <end position="107"/>
    </location>
</feature>
<evidence type="ECO:0000313" key="2">
    <source>
        <dbReference type="EMBL" id="QHU17832.1"/>
    </source>
</evidence>
<dbReference type="EMBL" id="MN740918">
    <property type="protein sequence ID" value="QHU17832.1"/>
    <property type="molecule type" value="Genomic_DNA"/>
</dbReference>
<evidence type="ECO:0000256" key="1">
    <source>
        <dbReference type="SAM" id="Phobius"/>
    </source>
</evidence>
<reference evidence="2" key="1">
    <citation type="journal article" date="2020" name="Nature">
        <title>Giant virus diversity and host interactions through global metagenomics.</title>
        <authorList>
            <person name="Schulz F."/>
            <person name="Roux S."/>
            <person name="Paez-Espino D."/>
            <person name="Jungbluth S."/>
            <person name="Walsh D.A."/>
            <person name="Denef V.J."/>
            <person name="McMahon K.D."/>
            <person name="Konstantinidis K.T."/>
            <person name="Eloe-Fadrosh E.A."/>
            <person name="Kyrpides N.C."/>
            <person name="Woyke T."/>
        </authorList>
    </citation>
    <scope>NUCLEOTIDE SEQUENCE</scope>
    <source>
        <strain evidence="2">GVMAG-S-3300012919-55</strain>
    </source>
</reference>
<name>A0A6C0KIK3_9ZZZZ</name>
<protein>
    <submittedName>
        <fullName evidence="2">Uncharacterized protein</fullName>
    </submittedName>
</protein>
<keyword evidence="1" id="KW-0812">Transmembrane</keyword>
<organism evidence="2">
    <name type="scientific">viral metagenome</name>
    <dbReference type="NCBI Taxonomy" id="1070528"/>
    <lineage>
        <taxon>unclassified sequences</taxon>
        <taxon>metagenomes</taxon>
        <taxon>organismal metagenomes</taxon>
    </lineage>
</organism>